<gene>
    <name evidence="2" type="ORF">BDV26DRAFT_269380</name>
</gene>
<feature type="region of interest" description="Disordered" evidence="1">
    <location>
        <begin position="92"/>
        <end position="112"/>
    </location>
</feature>
<accession>A0A5N7B0V2</accession>
<reference evidence="2 3" key="1">
    <citation type="submission" date="2019-04" db="EMBL/GenBank/DDBJ databases">
        <title>Friends and foes A comparative genomics studyof 23 Aspergillus species from section Flavi.</title>
        <authorList>
            <consortium name="DOE Joint Genome Institute"/>
            <person name="Kjaerbolling I."/>
            <person name="Vesth T."/>
            <person name="Frisvad J.C."/>
            <person name="Nybo J.L."/>
            <person name="Theobald S."/>
            <person name="Kildgaard S."/>
            <person name="Isbrandt T."/>
            <person name="Kuo A."/>
            <person name="Sato A."/>
            <person name="Lyhne E.K."/>
            <person name="Kogle M.E."/>
            <person name="Wiebenga A."/>
            <person name="Kun R.S."/>
            <person name="Lubbers R.J."/>
            <person name="Makela M.R."/>
            <person name="Barry K."/>
            <person name="Chovatia M."/>
            <person name="Clum A."/>
            <person name="Daum C."/>
            <person name="Haridas S."/>
            <person name="He G."/>
            <person name="LaButti K."/>
            <person name="Lipzen A."/>
            <person name="Mondo S."/>
            <person name="Riley R."/>
            <person name="Salamov A."/>
            <person name="Simmons B.A."/>
            <person name="Magnuson J.K."/>
            <person name="Henrissat B."/>
            <person name="Mortensen U.H."/>
            <person name="Larsen T.O."/>
            <person name="Devries R.P."/>
            <person name="Grigoriev I.V."/>
            <person name="Machida M."/>
            <person name="Baker S.E."/>
            <person name="Andersen M.R."/>
        </authorList>
    </citation>
    <scope>NUCLEOTIDE SEQUENCE [LARGE SCALE GENOMIC DNA]</scope>
    <source>
        <strain evidence="2 3">IBT 29228</strain>
    </source>
</reference>
<protein>
    <submittedName>
        <fullName evidence="2">Uncharacterized protein</fullName>
    </submittedName>
</protein>
<dbReference type="AlphaFoldDB" id="A0A5N7B0V2"/>
<keyword evidence="3" id="KW-1185">Reference proteome</keyword>
<evidence type="ECO:0000256" key="1">
    <source>
        <dbReference type="SAM" id="MobiDB-lite"/>
    </source>
</evidence>
<organism evidence="2 3">
    <name type="scientific">Aspergillus bertholletiae</name>
    <dbReference type="NCBI Taxonomy" id="1226010"/>
    <lineage>
        <taxon>Eukaryota</taxon>
        <taxon>Fungi</taxon>
        <taxon>Dikarya</taxon>
        <taxon>Ascomycota</taxon>
        <taxon>Pezizomycotina</taxon>
        <taxon>Eurotiomycetes</taxon>
        <taxon>Eurotiomycetidae</taxon>
        <taxon>Eurotiales</taxon>
        <taxon>Aspergillaceae</taxon>
        <taxon>Aspergillus</taxon>
        <taxon>Aspergillus subgen. Circumdati</taxon>
    </lineage>
</organism>
<dbReference type="Proteomes" id="UP000326198">
    <property type="component" value="Unassembled WGS sequence"/>
</dbReference>
<evidence type="ECO:0000313" key="2">
    <source>
        <dbReference type="EMBL" id="KAE8374768.1"/>
    </source>
</evidence>
<name>A0A5N7B0V2_9EURO</name>
<sequence>MRRTGGNPWALEGKYVQFLFFLQLVFCCMFSAPGHALSVGTLLTHFHPPRFNCKKAPFVVFHSTDRSGVTDKARDIGDYYLKANVACFQTSRTRDTDRRHSYAKDTTKEKLS</sequence>
<evidence type="ECO:0000313" key="3">
    <source>
        <dbReference type="Proteomes" id="UP000326198"/>
    </source>
</evidence>
<dbReference type="EMBL" id="ML736276">
    <property type="protein sequence ID" value="KAE8374768.1"/>
    <property type="molecule type" value="Genomic_DNA"/>
</dbReference>
<proteinExistence type="predicted"/>